<dbReference type="FunFam" id="1.10.10.10:FF:000001">
    <property type="entry name" value="LysR family transcriptional regulator"/>
    <property type="match status" value="1"/>
</dbReference>
<dbReference type="GO" id="GO:0003677">
    <property type="term" value="F:DNA binding"/>
    <property type="evidence" value="ECO:0007669"/>
    <property type="project" value="UniProtKB-KW"/>
</dbReference>
<evidence type="ECO:0000313" key="7">
    <source>
        <dbReference type="Proteomes" id="UP000191056"/>
    </source>
</evidence>
<keyword evidence="3" id="KW-0238">DNA-binding</keyword>
<dbReference type="PANTHER" id="PTHR30419">
    <property type="entry name" value="HTH-TYPE TRANSCRIPTIONAL REGULATOR YBHD"/>
    <property type="match status" value="1"/>
</dbReference>
<evidence type="ECO:0000256" key="2">
    <source>
        <dbReference type="ARBA" id="ARBA00023015"/>
    </source>
</evidence>
<accession>A0A1V4J1Z9</accession>
<dbReference type="GO" id="GO:0003700">
    <property type="term" value="F:DNA-binding transcription factor activity"/>
    <property type="evidence" value="ECO:0007669"/>
    <property type="project" value="InterPro"/>
</dbReference>
<dbReference type="OrthoDB" id="63123at2"/>
<evidence type="ECO:0000256" key="1">
    <source>
        <dbReference type="ARBA" id="ARBA00009437"/>
    </source>
</evidence>
<dbReference type="PANTHER" id="PTHR30419:SF28">
    <property type="entry name" value="HTH-TYPE TRANSCRIPTIONAL REGULATOR BSDA"/>
    <property type="match status" value="1"/>
</dbReference>
<keyword evidence="2" id="KW-0805">Transcription regulation</keyword>
<dbReference type="Gene3D" id="3.40.190.290">
    <property type="match status" value="1"/>
</dbReference>
<gene>
    <name evidence="6" type="primary">gltC_1</name>
    <name evidence="6" type="ORF">CLCHR_01550</name>
</gene>
<dbReference type="Pfam" id="PF00126">
    <property type="entry name" value="HTH_1"/>
    <property type="match status" value="1"/>
</dbReference>
<dbReference type="InterPro" id="IPR050950">
    <property type="entry name" value="HTH-type_LysR_regulators"/>
</dbReference>
<dbReference type="Gene3D" id="1.10.10.10">
    <property type="entry name" value="Winged helix-like DNA-binding domain superfamily/Winged helix DNA-binding domain"/>
    <property type="match status" value="1"/>
</dbReference>
<proteinExistence type="inferred from homology"/>
<dbReference type="SUPFAM" id="SSF53850">
    <property type="entry name" value="Periplasmic binding protein-like II"/>
    <property type="match status" value="1"/>
</dbReference>
<dbReference type="PROSITE" id="PS50931">
    <property type="entry name" value="HTH_LYSR"/>
    <property type="match status" value="1"/>
</dbReference>
<feature type="domain" description="HTH lysR-type" evidence="5">
    <location>
        <begin position="1"/>
        <end position="58"/>
    </location>
</feature>
<protein>
    <submittedName>
        <fullName evidence="6">HTH-type transcriptional regulator GltC</fullName>
    </submittedName>
</protein>
<sequence length="292" mass="33139">MSMSSYQIFMTVVEQSNFQRAAEILHLTPSAISHSVSSLEKELGFPLFIRNKTGVQLTGYGESILPHIQKVLNSEEHLKQEISLLNGLEKGTIKLGTFNSVCTNWIPNIVKSFYKLYPNISIELYQGNYNDVAEWIKNGLVDIGFLSTSSAGNLEITPIYKDPLVCVVPKKFTPNNRDYITIDDIRGQNFVYQREGCDADINNFFHKYELNAISTCHVVDDQSTIAMVESGFGICIMPELVMLNQNNHVDIYRIEPLEYRIIGITVLNPRFMAPAVKKMFTHIVNTYKNIDI</sequence>
<evidence type="ECO:0000259" key="5">
    <source>
        <dbReference type="PROSITE" id="PS50931"/>
    </source>
</evidence>
<dbReference type="EMBL" id="MZGT01000002">
    <property type="protein sequence ID" value="OPJ66054.1"/>
    <property type="molecule type" value="Genomic_DNA"/>
</dbReference>
<keyword evidence="7" id="KW-1185">Reference proteome</keyword>
<evidence type="ECO:0000256" key="3">
    <source>
        <dbReference type="ARBA" id="ARBA00023125"/>
    </source>
</evidence>
<keyword evidence="4" id="KW-0804">Transcription</keyword>
<dbReference type="Proteomes" id="UP000191056">
    <property type="component" value="Unassembled WGS sequence"/>
</dbReference>
<reference evidence="6 7" key="1">
    <citation type="submission" date="2017-03" db="EMBL/GenBank/DDBJ databases">
        <title>Genome sequence of Clostridium chromiireducens DSM 23318.</title>
        <authorList>
            <person name="Poehlein A."/>
            <person name="Daniel R."/>
        </authorList>
    </citation>
    <scope>NUCLEOTIDE SEQUENCE [LARGE SCALE GENOMIC DNA]</scope>
    <source>
        <strain evidence="6 7">DSM 23318</strain>
    </source>
</reference>
<dbReference type="CDD" id="cd05466">
    <property type="entry name" value="PBP2_LTTR_substrate"/>
    <property type="match status" value="1"/>
</dbReference>
<dbReference type="InterPro" id="IPR036390">
    <property type="entry name" value="WH_DNA-bd_sf"/>
</dbReference>
<dbReference type="GO" id="GO:0005829">
    <property type="term" value="C:cytosol"/>
    <property type="evidence" value="ECO:0007669"/>
    <property type="project" value="TreeGrafter"/>
</dbReference>
<organism evidence="6 7">
    <name type="scientific">Clostridium chromiireducens</name>
    <dbReference type="NCBI Taxonomy" id="225345"/>
    <lineage>
        <taxon>Bacteria</taxon>
        <taxon>Bacillati</taxon>
        <taxon>Bacillota</taxon>
        <taxon>Clostridia</taxon>
        <taxon>Eubacteriales</taxon>
        <taxon>Clostridiaceae</taxon>
        <taxon>Clostridium</taxon>
    </lineage>
</organism>
<dbReference type="InterPro" id="IPR036388">
    <property type="entry name" value="WH-like_DNA-bd_sf"/>
</dbReference>
<evidence type="ECO:0000313" key="6">
    <source>
        <dbReference type="EMBL" id="OPJ66054.1"/>
    </source>
</evidence>
<dbReference type="PRINTS" id="PR00039">
    <property type="entry name" value="HTHLYSR"/>
</dbReference>
<dbReference type="AlphaFoldDB" id="A0A1V4J1Z9"/>
<dbReference type="STRING" id="225345.CLCHR_01550"/>
<dbReference type="Pfam" id="PF03466">
    <property type="entry name" value="LysR_substrate"/>
    <property type="match status" value="1"/>
</dbReference>
<comment type="caution">
    <text evidence="6">The sequence shown here is derived from an EMBL/GenBank/DDBJ whole genome shotgun (WGS) entry which is preliminary data.</text>
</comment>
<evidence type="ECO:0000256" key="4">
    <source>
        <dbReference type="ARBA" id="ARBA00023163"/>
    </source>
</evidence>
<dbReference type="InterPro" id="IPR005119">
    <property type="entry name" value="LysR_subst-bd"/>
</dbReference>
<dbReference type="SUPFAM" id="SSF46785">
    <property type="entry name" value="Winged helix' DNA-binding domain"/>
    <property type="match status" value="1"/>
</dbReference>
<dbReference type="RefSeq" id="WP_079437749.1">
    <property type="nucleotide sequence ID" value="NZ_MZGT01000002.1"/>
</dbReference>
<name>A0A1V4J1Z9_9CLOT</name>
<dbReference type="InterPro" id="IPR000847">
    <property type="entry name" value="LysR_HTH_N"/>
</dbReference>
<comment type="similarity">
    <text evidence="1">Belongs to the LysR transcriptional regulatory family.</text>
</comment>